<keyword evidence="9" id="KW-1185">Reference proteome</keyword>
<dbReference type="EMBL" id="NIBQ01000003">
    <property type="protein sequence ID" value="OUZ30213.1"/>
    <property type="molecule type" value="Genomic_DNA"/>
</dbReference>
<reference evidence="8" key="3">
    <citation type="submission" date="2024-03" db="EMBL/GenBank/DDBJ databases">
        <title>The Genome Sequence of Enterococcus sp. DIV0238c.</title>
        <authorList>
            <consortium name="The Broad Institute Genomics Platform"/>
            <consortium name="The Broad Institute Microbial Omics Core"/>
            <consortium name="The Broad Institute Genomic Center for Infectious Diseases"/>
            <person name="Earl A."/>
            <person name="Manson A."/>
            <person name="Gilmore M."/>
            <person name="Schwartman J."/>
            <person name="Shea T."/>
            <person name="Abouelleil A."/>
            <person name="Cao P."/>
            <person name="Chapman S."/>
            <person name="Cusick C."/>
            <person name="Young S."/>
            <person name="Neafsey D."/>
            <person name="Nusbaum C."/>
            <person name="Birren B."/>
        </authorList>
    </citation>
    <scope>NUCLEOTIDE SEQUENCE</scope>
    <source>
        <strain evidence="8">9D6_DIV0238</strain>
    </source>
</reference>
<dbReference type="NCBIfam" id="TIGR03928">
    <property type="entry name" value="T7_EssCb_Firm"/>
    <property type="match status" value="1"/>
</dbReference>
<proteinExistence type="predicted"/>
<keyword evidence="2 4" id="KW-0547">Nucleotide-binding</keyword>
<dbReference type="CDD" id="cd01127">
    <property type="entry name" value="TrwB_TraG_TraD_VirD4"/>
    <property type="match status" value="1"/>
</dbReference>
<dbReference type="InterPro" id="IPR002543">
    <property type="entry name" value="FtsK_dom"/>
</dbReference>
<evidence type="ECO:0000256" key="1">
    <source>
        <dbReference type="ARBA" id="ARBA00022737"/>
    </source>
</evidence>
<evidence type="ECO:0000256" key="2">
    <source>
        <dbReference type="ARBA" id="ARBA00022741"/>
    </source>
</evidence>
<dbReference type="PANTHER" id="PTHR22683">
    <property type="entry name" value="SPORULATION PROTEIN RELATED"/>
    <property type="match status" value="1"/>
</dbReference>
<feature type="domain" description="FtsK" evidence="6">
    <location>
        <begin position="657"/>
        <end position="852"/>
    </location>
</feature>
<keyword evidence="3 4" id="KW-0067">ATP-binding</keyword>
<evidence type="ECO:0000256" key="4">
    <source>
        <dbReference type="PROSITE-ProRule" id="PRU00289"/>
    </source>
</evidence>
<keyword evidence="5" id="KW-0472">Membrane</keyword>
<name>A0A200IZ14_9ENTE</name>
<dbReference type="Proteomes" id="UP000196151">
    <property type="component" value="Chromosome"/>
</dbReference>
<dbReference type="InterPro" id="IPR023839">
    <property type="entry name" value="Firmicutes_EssC_C"/>
</dbReference>
<dbReference type="InterPro" id="IPR050206">
    <property type="entry name" value="FtsK/SpoIIIE/SftA"/>
</dbReference>
<reference evidence="8" key="2">
    <citation type="submission" date="2017-05" db="EMBL/GenBank/DDBJ databases">
        <authorList>
            <consortium name="The Broad Institute Genomics Platform"/>
            <consortium name="The Broad Institute Genomic Center for Infectious Diseases"/>
            <person name="Earl A."/>
            <person name="Manson A."/>
            <person name="Schwartman J."/>
            <person name="Gilmore M."/>
            <person name="Abouelleil A."/>
            <person name="Cao P."/>
            <person name="Chapman S."/>
            <person name="Cusick C."/>
            <person name="Shea T."/>
            <person name="Young S."/>
            <person name="Neafsey D."/>
            <person name="Nusbaum C."/>
            <person name="Birren B."/>
        </authorList>
    </citation>
    <scope>NUCLEOTIDE SEQUENCE</scope>
    <source>
        <strain evidence="8">9D6_DIV0238</strain>
    </source>
</reference>
<evidence type="ECO:0000256" key="5">
    <source>
        <dbReference type="SAM" id="Phobius"/>
    </source>
</evidence>
<dbReference type="PANTHER" id="PTHR22683:SF1">
    <property type="entry name" value="TYPE VII SECRETION SYSTEM PROTEIN ESSC"/>
    <property type="match status" value="1"/>
</dbReference>
<dbReference type="Gene3D" id="3.40.50.300">
    <property type="entry name" value="P-loop containing nucleotide triphosphate hydrolases"/>
    <property type="match status" value="2"/>
</dbReference>
<evidence type="ECO:0000259" key="6">
    <source>
        <dbReference type="PROSITE" id="PS50901"/>
    </source>
</evidence>
<dbReference type="RefSeq" id="WP_087641605.1">
    <property type="nucleotide sequence ID" value="NZ_CP147246.1"/>
</dbReference>
<protein>
    <submittedName>
        <fullName evidence="7">Type VII secretion protein EssC</fullName>
    </submittedName>
</protein>
<feature type="binding site" evidence="4">
    <location>
        <begin position="678"/>
        <end position="685"/>
    </location>
    <ligand>
        <name>ATP</name>
        <dbReference type="ChEBI" id="CHEBI:30616"/>
    </ligand>
</feature>
<keyword evidence="5" id="KW-0812">Transmembrane</keyword>
<feature type="domain" description="FtsK" evidence="6">
    <location>
        <begin position="1004"/>
        <end position="1190"/>
    </location>
</feature>
<feature type="binding site" evidence="4">
    <location>
        <begin position="1021"/>
        <end position="1028"/>
    </location>
    <ligand>
        <name>ATP</name>
        <dbReference type="ChEBI" id="CHEBI:30616"/>
    </ligand>
</feature>
<dbReference type="InterPro" id="IPR027417">
    <property type="entry name" value="P-loop_NTPase"/>
</dbReference>
<sequence>MQKIQAILYLHGYRYQLILDEEKAQTIGPDNQAALHVPVLSETDMLTIEKKDDWVLTTQGQEHVLPLSTPVTFSLSDEQPVTVILTPVTKLHIFDLLDKKELILSTDKGATLELANDHLTHPLSAILKKQEDQWLLTVLSGELMINNRLFTRTEYLLEKGDEISFLHHTLKFFTHEIHATEGTIIKSDLCEIYTSRYDVYEDYPDFHRSPRIIYREPEEKIMINAPSDPKDAPKDQLIKTILPPVVMLIVTVAMAFFRPNGLFVLASAATTLITIIFSITNYFKSRKEHKQSLIDREISYKKYLIDKSVELHQINQEQKQGQLYHYPSVSELLDMTKTYSPRIYEKTPLHFDFLFYRLGLGNVQSSSEISYSNKERGKETDDLEKSGYELYTKSLELTDMPVLANLTHGPVGYIGPRSLVLEQLHLLVNQLSVFHSYHDLQFISIFPEAEKAQWEWMRWLPHAKMQDVNVRGFVYNQRSRDQVLNSLNQILKNRKNSMEENRNSRDSTIFSPHYVVMITDEKLILDHVIMEFFNEDPSELGCSVIFVEDVMSSLSDNIKTVIDIRDRNTGVLLLEEGQLKNTPFQLDHFPADFDKEQLPRLLAPLNHLQNLKSSIPESVTFLEMYGIETFDEFNVIQRWAEHSPHKTLAVPLGLRGKDDIVYLNLHEKAHGPHGLVAGTTGSGKSEIVQSYILSLAVNFHPYDVAFLLIDYKGGGMANLFRNLPHLLGSITNLDGAQSMRALISINAELKRRQRLFSENNVNHINQYQKLYKNGDVDEPMPHLFLISDEFAELKAEQPEFMKELVSTARIGRSLGIHLILATQKPSGVVNDQIWSNSKFKLALKVADRADSMEMLKTPDAAEITQAGRAYLQVGNNEIYELFQSAWSGADYQPDKDEQQIEDHTIYLVNDLGQYEILSEDLSGLENADDVKQIPTELDAIIDGIHEVAERENITPLPRPWLPPLEERIIATALHPVDFKEAWQTEKQPLEPVLGVVDVPSMQAQETLRLNMTQEGHMTVFSSPGYGKSTFMQTVVMDLARVHNPERLNVYLLDFGTNGLLPLKKLPHVADTMSIDEEEKIEKFARRINDELKRRKKLLSEYSVASLEMYERASGKEEPIILILLDGFEGMKGAKFEEILEKVITQVAREGAGIGIHLLLSAGRQNSMRMTLSSNIKTQIVLKMIDDSEPRAIVGRTTLTIDDLPGRGLIKLEEPELFQTALPAEGEDTLQIIEAIQEEVAQMDEHWTGARPEPIPMVPEVLYFEEFRQRKQVQELLEHKQIPLGLEFEAVEPVAKSIPSLNQLAVFAPKPERLLYCLTSIQNFIVDSGHYQYAIFDDQEENFANYRGGATHYSSNHSEYPEIFQKLIELMEDREDDFEDMKEDGEVANMKEYLTKITPFILVMPNIPYVLTDMPREMEVAFVKLLQDGPKMGIYLLFGSLFNGISGYDDASKLLKTINKGIVLGKVADQNLLKASNLGYREPQLDDTEGYFVENDFAEKIKVSLGR</sequence>
<accession>A0A200IZ14</accession>
<organism evidence="7">
    <name type="scientific">Candidatus Enterococcus dunnyi</name>
    <dbReference type="NCBI Taxonomy" id="1834192"/>
    <lineage>
        <taxon>Bacteria</taxon>
        <taxon>Bacillati</taxon>
        <taxon>Bacillota</taxon>
        <taxon>Bacilli</taxon>
        <taxon>Lactobacillales</taxon>
        <taxon>Enterococcaceae</taxon>
        <taxon>Enterococcus</taxon>
    </lineage>
</organism>
<keyword evidence="5" id="KW-1133">Transmembrane helix</keyword>
<dbReference type="PROSITE" id="PS50901">
    <property type="entry name" value="FTSK"/>
    <property type="match status" value="2"/>
</dbReference>
<reference evidence="7" key="1">
    <citation type="submission" date="2017-05" db="EMBL/GenBank/DDBJ databases">
        <title>The Genome Sequence of Enterococcus sp. 9D6_DIV0238.</title>
        <authorList>
            <consortium name="The Broad Institute Genomics Platform"/>
            <consortium name="The Broad Institute Genomic Center for Infectious Diseases"/>
            <person name="Earl A."/>
            <person name="Manson A."/>
            <person name="Schwartman J."/>
            <person name="Gilmore M."/>
            <person name="Abouelleil A."/>
            <person name="Cao P."/>
            <person name="Chapman S."/>
            <person name="Cusick C."/>
            <person name="Shea T."/>
            <person name="Young S."/>
            <person name="Neafsey D."/>
            <person name="Nusbaum C."/>
            <person name="Birren B."/>
        </authorList>
    </citation>
    <scope>NUCLEOTIDE SEQUENCE [LARGE SCALE GENOMIC DNA]</scope>
    <source>
        <strain evidence="7">9D6_DIV0238</strain>
    </source>
</reference>
<evidence type="ECO:0000313" key="8">
    <source>
        <dbReference type="EMBL" id="WYJ94303.1"/>
    </source>
</evidence>
<dbReference type="GO" id="GO:0003677">
    <property type="term" value="F:DNA binding"/>
    <property type="evidence" value="ECO:0007669"/>
    <property type="project" value="InterPro"/>
</dbReference>
<keyword evidence="1" id="KW-0677">Repeat</keyword>
<dbReference type="Pfam" id="PF01580">
    <property type="entry name" value="FtsK_SpoIIIE"/>
    <property type="match status" value="2"/>
</dbReference>
<dbReference type="EMBL" id="CP147246">
    <property type="protein sequence ID" value="WYJ94303.1"/>
    <property type="molecule type" value="Genomic_DNA"/>
</dbReference>
<dbReference type="SUPFAM" id="SSF52540">
    <property type="entry name" value="P-loop containing nucleoside triphosphate hydrolases"/>
    <property type="match status" value="2"/>
</dbReference>
<feature type="transmembrane region" description="Helical" evidence="5">
    <location>
        <begin position="263"/>
        <end position="283"/>
    </location>
</feature>
<evidence type="ECO:0000313" key="9">
    <source>
        <dbReference type="Proteomes" id="UP000196151"/>
    </source>
</evidence>
<dbReference type="GO" id="GO:0005524">
    <property type="term" value="F:ATP binding"/>
    <property type="evidence" value="ECO:0007669"/>
    <property type="project" value="UniProtKB-UniRule"/>
</dbReference>
<evidence type="ECO:0000256" key="3">
    <source>
        <dbReference type="ARBA" id="ARBA00022840"/>
    </source>
</evidence>
<evidence type="ECO:0000313" key="7">
    <source>
        <dbReference type="EMBL" id="OUZ30213.1"/>
    </source>
</evidence>
<gene>
    <name evidence="8" type="ORF">A5889_001816</name>
    <name evidence="7" type="ORF">A5889_002501</name>
</gene>
<dbReference type="OrthoDB" id="9807790at2"/>